<evidence type="ECO:0000313" key="2">
    <source>
        <dbReference type="EMBL" id="CDS01731.1"/>
    </source>
</evidence>
<dbReference type="AlphaFoldDB" id="A0A0F7RXJ7"/>
<dbReference type="PROSITE" id="PS00455">
    <property type="entry name" value="AMP_BINDING"/>
    <property type="match status" value="1"/>
</dbReference>
<dbReference type="InterPro" id="IPR020845">
    <property type="entry name" value="AMP-binding_CS"/>
</dbReference>
<feature type="non-terminal residue" evidence="2">
    <location>
        <position position="224"/>
    </location>
</feature>
<organism evidence="2 3">
    <name type="scientific">Sporisorium scitamineum</name>
    <dbReference type="NCBI Taxonomy" id="49012"/>
    <lineage>
        <taxon>Eukaryota</taxon>
        <taxon>Fungi</taxon>
        <taxon>Dikarya</taxon>
        <taxon>Basidiomycota</taxon>
        <taxon>Ustilaginomycotina</taxon>
        <taxon>Ustilaginomycetes</taxon>
        <taxon>Ustilaginales</taxon>
        <taxon>Ustilaginaceae</taxon>
        <taxon>Sporisorium</taxon>
    </lineage>
</organism>
<dbReference type="PANTHER" id="PTHR22754">
    <property type="entry name" value="DISCO-INTERACTING PROTEIN 2 DIP2 -RELATED"/>
    <property type="match status" value="1"/>
</dbReference>
<keyword evidence="3" id="KW-1185">Reference proteome</keyword>
<dbReference type="STRING" id="49012.A0A0F7RXJ7"/>
<gene>
    <name evidence="2" type="primary">SSCI73390.1</name>
</gene>
<accession>A0A0F7RXJ7</accession>
<protein>
    <recommendedName>
        <fullName evidence="1">AMP-dependent synthetase/ligase domain-containing protein</fullName>
    </recommendedName>
</protein>
<dbReference type="PANTHER" id="PTHR22754:SF32">
    <property type="entry name" value="DISCO-INTERACTING PROTEIN 2"/>
    <property type="match status" value="1"/>
</dbReference>
<feature type="domain" description="AMP-dependent synthetase/ligase" evidence="1">
    <location>
        <begin position="28"/>
        <end position="222"/>
    </location>
</feature>
<dbReference type="Proteomes" id="UP000242770">
    <property type="component" value="Unassembled WGS sequence"/>
</dbReference>
<sequence>MPTPSKYTMDPFNYDHTVLDVIERHSGQLASKRCLHWIGANGSVQKSLTFQDVWEQSAQIAAHLISDHKLISQETVLLVYPFGLDFIVAFLGVQRAGGVPVLVPPPNPAQLDKDLAHFNKLAQLSGSRLCLTLRSYSATLKLASGWRSIKSALSLNRSTERWTDLTWVNTDTICNNSNFSAVSVSVPSVKLDHLAFIQYTSGSTGDPKGVEVTHRNLVANLQLI</sequence>
<evidence type="ECO:0000313" key="3">
    <source>
        <dbReference type="Proteomes" id="UP000242770"/>
    </source>
</evidence>
<proteinExistence type="predicted"/>
<dbReference type="InterPro" id="IPR042099">
    <property type="entry name" value="ANL_N_sf"/>
</dbReference>
<dbReference type="Gene3D" id="3.40.50.12780">
    <property type="entry name" value="N-terminal domain of ligase-like"/>
    <property type="match status" value="1"/>
</dbReference>
<dbReference type="EMBL" id="CCFA01004465">
    <property type="protein sequence ID" value="CDS01731.1"/>
    <property type="molecule type" value="Genomic_DNA"/>
</dbReference>
<dbReference type="Pfam" id="PF00501">
    <property type="entry name" value="AMP-binding"/>
    <property type="match status" value="1"/>
</dbReference>
<dbReference type="InterPro" id="IPR000873">
    <property type="entry name" value="AMP-dep_synth/lig_dom"/>
</dbReference>
<dbReference type="SUPFAM" id="SSF56801">
    <property type="entry name" value="Acetyl-CoA synthetase-like"/>
    <property type="match status" value="1"/>
</dbReference>
<name>A0A0F7RXJ7_9BASI</name>
<evidence type="ECO:0000259" key="1">
    <source>
        <dbReference type="Pfam" id="PF00501"/>
    </source>
</evidence>
<reference evidence="3" key="1">
    <citation type="submission" date="2014-06" db="EMBL/GenBank/DDBJ databases">
        <authorList>
            <person name="Berkman P.J."/>
        </authorList>
    </citation>
    <scope>NUCLEOTIDE SEQUENCE [LARGE SCALE GENOMIC DNA]</scope>
</reference>